<organism evidence="1 2">
    <name type="scientific">Paracidovorax cattleyae</name>
    <dbReference type="NCBI Taxonomy" id="80868"/>
    <lineage>
        <taxon>Bacteria</taxon>
        <taxon>Pseudomonadati</taxon>
        <taxon>Pseudomonadota</taxon>
        <taxon>Betaproteobacteria</taxon>
        <taxon>Burkholderiales</taxon>
        <taxon>Comamonadaceae</taxon>
        <taxon>Paracidovorax</taxon>
    </lineage>
</organism>
<accession>A0A1H0TTV3</accession>
<reference evidence="2" key="1">
    <citation type="submission" date="2016-10" db="EMBL/GenBank/DDBJ databases">
        <authorList>
            <person name="Varghese N."/>
            <person name="Submissions S."/>
        </authorList>
    </citation>
    <scope>NUCLEOTIDE SEQUENCE [LARGE SCALE GENOMIC DNA]</scope>
    <source>
        <strain evidence="2">DSM 17101</strain>
    </source>
</reference>
<evidence type="ECO:0000313" key="1">
    <source>
        <dbReference type="EMBL" id="SDP57467.1"/>
    </source>
</evidence>
<evidence type="ECO:0000313" key="2">
    <source>
        <dbReference type="Proteomes" id="UP000199317"/>
    </source>
</evidence>
<dbReference type="AlphaFoldDB" id="A0A1H0TTV3"/>
<keyword evidence="2" id="KW-1185">Reference proteome</keyword>
<protein>
    <recommendedName>
        <fullName evidence="3">DUF2946 domain-containing protein</fullName>
    </recommendedName>
</protein>
<dbReference type="OrthoDB" id="8906767at2"/>
<dbReference type="Proteomes" id="UP000199317">
    <property type="component" value="Unassembled WGS sequence"/>
</dbReference>
<sequence length="140" mass="14350">MQDARLAVSASEPSLVVLVTPFLPRLRRLAPLVLAWWMLAFGMAAASPLLHPQSLQVVCNAAGAAKLVVMRDDGSGLREMGQHGLDCALCLAPGAPPPVPVVLAVPMGQPLAHALQPVAAARLAALVGAPLPARGPPARA</sequence>
<gene>
    <name evidence="1" type="ORF">SAMN04489708_11694</name>
</gene>
<dbReference type="EMBL" id="FNJL01000016">
    <property type="protein sequence ID" value="SDP57467.1"/>
    <property type="molecule type" value="Genomic_DNA"/>
</dbReference>
<evidence type="ECO:0008006" key="3">
    <source>
        <dbReference type="Google" id="ProtNLM"/>
    </source>
</evidence>
<proteinExistence type="predicted"/>
<name>A0A1H0TTV3_9BURK</name>